<gene>
    <name evidence="2" type="ORF">L596_006212</name>
</gene>
<keyword evidence="1" id="KW-0812">Transmembrane</keyword>
<dbReference type="EMBL" id="AZBU02000001">
    <property type="protein sequence ID" value="TMS39730.1"/>
    <property type="molecule type" value="Genomic_DNA"/>
</dbReference>
<sequence>MECLWMARPRTVAQRSSVKRFLSLSFLTAAPIVFNCFPTALFPSDLSIFVAVPCCVGARGRQRSSVLVVEVNLVNTKVVVELKLKTLLCAESFAVVQDKEASVEDGYFLNGAVEVEKSSMSKSSILGTKQNRLRFASSRGAEARPNI</sequence>
<name>A0A4U8V1E8_STECR</name>
<protein>
    <submittedName>
        <fullName evidence="2">Uncharacterized protein</fullName>
    </submittedName>
</protein>
<comment type="caution">
    <text evidence="2">The sequence shown here is derived from an EMBL/GenBank/DDBJ whole genome shotgun (WGS) entry which is preliminary data.</text>
</comment>
<reference evidence="2" key="2">
    <citation type="journal article" date="2015" name="Genome Biol.">
        <title>Comparative genomics of Steinernema reveals deeply conserved gene regulatory networks.</title>
        <authorList>
            <person name="Dillman A.R."/>
            <person name="Macchietto M."/>
            <person name="Porter C.F."/>
            <person name="Rogers A."/>
            <person name="Williams B."/>
            <person name="Antoshechkin I."/>
            <person name="Lee M.M."/>
            <person name="Goodwin Z."/>
            <person name="Lu X."/>
            <person name="Lewis E.E."/>
            <person name="Goodrich-Blair H."/>
            <person name="Stock S.P."/>
            <person name="Adams B.J."/>
            <person name="Sternberg P.W."/>
            <person name="Mortazavi A."/>
        </authorList>
    </citation>
    <scope>NUCLEOTIDE SEQUENCE [LARGE SCALE GENOMIC DNA]</scope>
    <source>
        <strain evidence="2">ALL</strain>
    </source>
</reference>
<keyword evidence="1" id="KW-0472">Membrane</keyword>
<evidence type="ECO:0000256" key="1">
    <source>
        <dbReference type="SAM" id="Phobius"/>
    </source>
</evidence>
<reference evidence="2" key="1">
    <citation type="submission" date="2013-11" db="EMBL/GenBank/DDBJ databases">
        <authorList>
            <person name="Sternberg P."/>
            <person name="Dillman A."/>
            <person name="Macchietto M."/>
        </authorList>
    </citation>
    <scope>NUCLEOTIDE SEQUENCE</scope>
    <source>
        <strain evidence="2">ALL</strain>
    </source>
</reference>
<reference evidence="2" key="3">
    <citation type="journal article" date="2019" name="G3 (Bethesda)">
        <title>Hybrid Assembly of the Genome of the Entomopathogenic Nematode Steinernema carpocapsae Identifies the X-Chromosome.</title>
        <authorList>
            <person name="Serra L."/>
            <person name="Macchietto M."/>
            <person name="Macias-Munoz A."/>
            <person name="McGill C.J."/>
            <person name="Rodriguez I.M."/>
            <person name="Rodriguez B."/>
            <person name="Murad R."/>
            <person name="Mortazavi A."/>
        </authorList>
    </citation>
    <scope>NUCLEOTIDE SEQUENCE [LARGE SCALE GENOMIC DNA]</scope>
    <source>
        <strain evidence="2">ALL</strain>
    </source>
</reference>
<organism evidence="2">
    <name type="scientific">Steinernema carpocapsae</name>
    <name type="common">Entomopathogenic nematode</name>
    <dbReference type="NCBI Taxonomy" id="34508"/>
    <lineage>
        <taxon>Eukaryota</taxon>
        <taxon>Metazoa</taxon>
        <taxon>Ecdysozoa</taxon>
        <taxon>Nematoda</taxon>
        <taxon>Chromadorea</taxon>
        <taxon>Rhabditida</taxon>
        <taxon>Tylenchina</taxon>
        <taxon>Panagrolaimomorpha</taxon>
        <taxon>Strongyloidoidea</taxon>
        <taxon>Steinernematidae</taxon>
        <taxon>Steinernema</taxon>
    </lineage>
</organism>
<proteinExistence type="predicted"/>
<evidence type="ECO:0000313" key="2">
    <source>
        <dbReference type="EMBL" id="TMS39730.1"/>
    </source>
</evidence>
<accession>A0A4U8V1E8</accession>
<dbReference type="AlphaFoldDB" id="A0A4U8V1E8"/>
<feature type="transmembrane region" description="Helical" evidence="1">
    <location>
        <begin position="21"/>
        <end position="42"/>
    </location>
</feature>
<keyword evidence="1" id="KW-1133">Transmembrane helix</keyword>